<dbReference type="InterPro" id="IPR050179">
    <property type="entry name" value="Trans_hexapeptide_repeat"/>
</dbReference>
<sequence length="221" mass="23976">MPDTPDPTRVHPSTRPELTNVAFLSTVVSSPLIEIGEYTYYDDPAGAAEFETRNVLYNYGPARLRIGRFCALATGARFIMPAANHPMIGCSTYPFTMFGGDWAQATLDLATNLPTKGDTVVGNDVWIGRDATVMPGVHIGDGAIIATGAVVTGDIPAYGIAGGNPARVIRRRFYDADVELLQRIAWWNWPVQTITTHVRTIMAGDPKDLAALARREGLLDD</sequence>
<dbReference type="InterPro" id="IPR001451">
    <property type="entry name" value="Hexapep"/>
</dbReference>
<dbReference type="Pfam" id="PF00132">
    <property type="entry name" value="Hexapep"/>
    <property type="match status" value="1"/>
</dbReference>
<keyword evidence="2" id="KW-0677">Repeat</keyword>
<dbReference type="GO" id="GO:0016740">
    <property type="term" value="F:transferase activity"/>
    <property type="evidence" value="ECO:0007669"/>
    <property type="project" value="UniProtKB-KW"/>
</dbReference>
<dbReference type="STRING" id="418495.SAMN05216215_100629"/>
<keyword evidence="1 3" id="KW-0808">Transferase</keyword>
<organism evidence="3 4">
    <name type="scientific">Saccharopolyspora shandongensis</name>
    <dbReference type="NCBI Taxonomy" id="418495"/>
    <lineage>
        <taxon>Bacteria</taxon>
        <taxon>Bacillati</taxon>
        <taxon>Actinomycetota</taxon>
        <taxon>Actinomycetes</taxon>
        <taxon>Pseudonocardiales</taxon>
        <taxon>Pseudonocardiaceae</taxon>
        <taxon>Saccharopolyspora</taxon>
    </lineage>
</organism>
<protein>
    <submittedName>
        <fullName evidence="3">Virginiamycin A acetyltransferase</fullName>
    </submittedName>
</protein>
<dbReference type="PANTHER" id="PTHR43300:SF11">
    <property type="entry name" value="ACETYLTRANSFERASE RV3034C-RELATED"/>
    <property type="match status" value="1"/>
</dbReference>
<dbReference type="SUPFAM" id="SSF51161">
    <property type="entry name" value="Trimeric LpxA-like enzymes"/>
    <property type="match status" value="1"/>
</dbReference>
<dbReference type="EMBL" id="FNOK01000006">
    <property type="protein sequence ID" value="SDW90208.1"/>
    <property type="molecule type" value="Genomic_DNA"/>
</dbReference>
<accession>A0A1H2XBU6</accession>
<evidence type="ECO:0000313" key="3">
    <source>
        <dbReference type="EMBL" id="SDW90208.1"/>
    </source>
</evidence>
<evidence type="ECO:0000256" key="1">
    <source>
        <dbReference type="ARBA" id="ARBA00022679"/>
    </source>
</evidence>
<dbReference type="CDD" id="cd03349">
    <property type="entry name" value="LbH_XAT"/>
    <property type="match status" value="1"/>
</dbReference>
<dbReference type="PROSITE" id="PS00101">
    <property type="entry name" value="HEXAPEP_TRANSFERASES"/>
    <property type="match status" value="1"/>
</dbReference>
<dbReference type="PANTHER" id="PTHR43300">
    <property type="entry name" value="ACETYLTRANSFERASE"/>
    <property type="match status" value="1"/>
</dbReference>
<dbReference type="InterPro" id="IPR011004">
    <property type="entry name" value="Trimer_LpxA-like_sf"/>
</dbReference>
<dbReference type="Proteomes" id="UP000199529">
    <property type="component" value="Unassembled WGS sequence"/>
</dbReference>
<dbReference type="InterPro" id="IPR018357">
    <property type="entry name" value="Hexapep_transf_CS"/>
</dbReference>
<evidence type="ECO:0000256" key="2">
    <source>
        <dbReference type="ARBA" id="ARBA00022737"/>
    </source>
</evidence>
<dbReference type="RefSeq" id="WP_093263196.1">
    <property type="nucleotide sequence ID" value="NZ_FNOK01000006.1"/>
</dbReference>
<reference evidence="4" key="1">
    <citation type="submission" date="2016-10" db="EMBL/GenBank/DDBJ databases">
        <authorList>
            <person name="Varghese N."/>
            <person name="Submissions S."/>
        </authorList>
    </citation>
    <scope>NUCLEOTIDE SEQUENCE [LARGE SCALE GENOMIC DNA]</scope>
    <source>
        <strain evidence="4">CGMCC 4.3530</strain>
    </source>
</reference>
<gene>
    <name evidence="3" type="ORF">SAMN05216215_100629</name>
</gene>
<keyword evidence="4" id="KW-1185">Reference proteome</keyword>
<dbReference type="OrthoDB" id="2643438at2"/>
<proteinExistence type="predicted"/>
<evidence type="ECO:0000313" key="4">
    <source>
        <dbReference type="Proteomes" id="UP000199529"/>
    </source>
</evidence>
<name>A0A1H2XBU6_9PSEU</name>
<dbReference type="Gene3D" id="2.160.10.10">
    <property type="entry name" value="Hexapeptide repeat proteins"/>
    <property type="match status" value="1"/>
</dbReference>
<dbReference type="AlphaFoldDB" id="A0A1H2XBU6"/>